<dbReference type="SUPFAM" id="SSF109854">
    <property type="entry name" value="DinB/YfiT-like putative metalloenzymes"/>
    <property type="match status" value="1"/>
</dbReference>
<dbReference type="OrthoDB" id="25666at2"/>
<evidence type="ECO:0000313" key="4">
    <source>
        <dbReference type="EMBL" id="PZD96075.1"/>
    </source>
</evidence>
<reference evidence="4 5" key="1">
    <citation type="submission" date="2018-06" db="EMBL/GenBank/DDBJ databases">
        <title>Paenibacillus imtechensis sp. nov.</title>
        <authorList>
            <person name="Pinnaka A.K."/>
            <person name="Singh H."/>
            <person name="Kaur M."/>
        </authorList>
    </citation>
    <scope>NUCLEOTIDE SEQUENCE [LARGE SCALE GENOMIC DNA]</scope>
    <source>
        <strain evidence="4 5">SMB1</strain>
    </source>
</reference>
<evidence type="ECO:0000313" key="5">
    <source>
        <dbReference type="Proteomes" id="UP000249522"/>
    </source>
</evidence>
<organism evidence="4 5">
    <name type="scientific">Paenibacillus sambharensis</name>
    <dbReference type="NCBI Taxonomy" id="1803190"/>
    <lineage>
        <taxon>Bacteria</taxon>
        <taxon>Bacillati</taxon>
        <taxon>Bacillota</taxon>
        <taxon>Bacilli</taxon>
        <taxon>Bacillales</taxon>
        <taxon>Paenibacillaceae</taxon>
        <taxon>Paenibacillus</taxon>
    </lineage>
</organism>
<evidence type="ECO:0000256" key="2">
    <source>
        <dbReference type="ARBA" id="ARBA00022723"/>
    </source>
</evidence>
<keyword evidence="2 3" id="KW-0479">Metal-binding</keyword>
<comment type="similarity">
    <text evidence="1">Belongs to the DinB family.</text>
</comment>
<gene>
    <name evidence="4" type="ORF">DNH61_09160</name>
</gene>
<dbReference type="RefSeq" id="WP_111146363.1">
    <property type="nucleotide sequence ID" value="NZ_QKRB01000042.1"/>
</dbReference>
<name>A0A2W1LMG7_9BACL</name>
<sequence>MDTLFRMNWQLRDSWFVWCENVPQIELSAAREGGHGTILQTLFHIVDMEQSWMRSFAGRAEHHFHYEDYADLDAIMALSDRCRPFIEDVIKAWGPEKDQEAFSLFGADGRQIETTCGTAIRYVASHEIYHLGQLSMWARQLGYEPVEMSLLLTDPFGLRRPSKAKGRSRQR</sequence>
<accession>A0A2W1LMG7</accession>
<comment type="caution">
    <text evidence="4">The sequence shown here is derived from an EMBL/GenBank/DDBJ whole genome shotgun (WGS) entry which is preliminary data.</text>
</comment>
<dbReference type="InterPro" id="IPR007837">
    <property type="entry name" value="DinB"/>
</dbReference>
<feature type="binding site" evidence="3">
    <location>
        <position position="126"/>
    </location>
    <ligand>
        <name>a divalent metal cation</name>
        <dbReference type="ChEBI" id="CHEBI:60240"/>
    </ligand>
</feature>
<evidence type="ECO:0000256" key="3">
    <source>
        <dbReference type="PIRSR" id="PIRSR607837-1"/>
    </source>
</evidence>
<dbReference type="PANTHER" id="PTHR37302:SF3">
    <property type="entry name" value="DAMAGE-INDUCIBLE PROTEIN DINB"/>
    <property type="match status" value="1"/>
</dbReference>
<dbReference type="InterPro" id="IPR034660">
    <property type="entry name" value="DinB/YfiT-like"/>
</dbReference>
<protein>
    <submittedName>
        <fullName evidence="4">Damage-inducible protein DinB</fullName>
    </submittedName>
</protein>
<dbReference type="AlphaFoldDB" id="A0A2W1LMG7"/>
<dbReference type="Pfam" id="PF05163">
    <property type="entry name" value="DinB"/>
    <property type="match status" value="1"/>
</dbReference>
<dbReference type="Gene3D" id="1.20.120.450">
    <property type="entry name" value="dinb family like domain"/>
    <property type="match status" value="1"/>
</dbReference>
<feature type="binding site" evidence="3">
    <location>
        <position position="130"/>
    </location>
    <ligand>
        <name>a divalent metal cation</name>
        <dbReference type="ChEBI" id="CHEBI:60240"/>
    </ligand>
</feature>
<keyword evidence="5" id="KW-1185">Reference proteome</keyword>
<dbReference type="EMBL" id="QKRB01000042">
    <property type="protein sequence ID" value="PZD96075.1"/>
    <property type="molecule type" value="Genomic_DNA"/>
</dbReference>
<evidence type="ECO:0000256" key="1">
    <source>
        <dbReference type="ARBA" id="ARBA00008635"/>
    </source>
</evidence>
<dbReference type="Proteomes" id="UP000249522">
    <property type="component" value="Unassembled WGS sequence"/>
</dbReference>
<feature type="binding site" evidence="3">
    <location>
        <position position="44"/>
    </location>
    <ligand>
        <name>a divalent metal cation</name>
        <dbReference type="ChEBI" id="CHEBI:60240"/>
    </ligand>
</feature>
<proteinExistence type="inferred from homology"/>
<dbReference type="PANTHER" id="PTHR37302">
    <property type="entry name" value="SLR1116 PROTEIN"/>
    <property type="match status" value="1"/>
</dbReference>
<dbReference type="GO" id="GO:0046872">
    <property type="term" value="F:metal ion binding"/>
    <property type="evidence" value="ECO:0007669"/>
    <property type="project" value="UniProtKB-KW"/>
</dbReference>